<dbReference type="Pfam" id="PF23212">
    <property type="entry name" value="DUF7064"/>
    <property type="match status" value="1"/>
</dbReference>
<evidence type="ECO:0000313" key="3">
    <source>
        <dbReference type="EMBL" id="ORA67338.1"/>
    </source>
</evidence>
<keyword evidence="4" id="KW-1185">Reference proteome</keyword>
<dbReference type="InterPro" id="IPR055492">
    <property type="entry name" value="DUF7064"/>
</dbReference>
<dbReference type="EMBL" id="MVHS01000044">
    <property type="protein sequence ID" value="ORA67338.1"/>
    <property type="molecule type" value="Genomic_DNA"/>
</dbReference>
<evidence type="ECO:0000256" key="1">
    <source>
        <dbReference type="SAM" id="MobiDB-lite"/>
    </source>
</evidence>
<gene>
    <name evidence="3" type="ORF">BST26_15985</name>
</gene>
<dbReference type="AlphaFoldDB" id="A0A1X0D4R9"/>
<accession>A0A1X0D4R9</accession>
<protein>
    <recommendedName>
        <fullName evidence="2">DUF7064 domain-containing protein</fullName>
    </recommendedName>
</protein>
<comment type="caution">
    <text evidence="3">The sequence shown here is derived from an EMBL/GenBank/DDBJ whole genome shotgun (WGS) entry which is preliminary data.</text>
</comment>
<dbReference type="SUPFAM" id="SSF159245">
    <property type="entry name" value="AttH-like"/>
    <property type="match status" value="1"/>
</dbReference>
<feature type="region of interest" description="Disordered" evidence="1">
    <location>
        <begin position="1"/>
        <end position="38"/>
    </location>
</feature>
<sequence length="329" mass="36191">MLRRVATAPAEEDSTVTEPVDSDEPLLPNETDELAHPAPGDALWNESWYFDFADPAAGIGGWIRLGWYPNEGQAWVNGLICGPGRPTVALNDFRAAVPNDPNNTQASGITLSHHAIEPLRSYRVVMHGQGRSFDDPAELLRDGDGSPVPVSIDLVWSTAGRPYRYRLATRYEIPCTVSGTVTVGERSYDVKAAAGQRDHSWGVRDWWSMDWVWSAIHLDDGTHLHAVEVRIPGLDPVALGYLQDPDGNLDELRSVRATEDFRPDGLPAGAHVSVQPGDLEVDVTPVGHAPVRLVADDGRVAEFPRAWVTVTTGDGRRGVGWMEWNRNRR</sequence>
<proteinExistence type="predicted"/>
<organism evidence="3 4">
    <name type="scientific">Mycolicibacterium insubricum</name>
    <dbReference type="NCBI Taxonomy" id="444597"/>
    <lineage>
        <taxon>Bacteria</taxon>
        <taxon>Bacillati</taxon>
        <taxon>Actinomycetota</taxon>
        <taxon>Actinomycetes</taxon>
        <taxon>Mycobacteriales</taxon>
        <taxon>Mycobacteriaceae</taxon>
        <taxon>Mycolicibacterium</taxon>
    </lineage>
</organism>
<evidence type="ECO:0000259" key="2">
    <source>
        <dbReference type="Pfam" id="PF23212"/>
    </source>
</evidence>
<dbReference type="STRING" id="444597.BST26_15985"/>
<evidence type="ECO:0000313" key="4">
    <source>
        <dbReference type="Proteomes" id="UP000192801"/>
    </source>
</evidence>
<feature type="domain" description="DUF7064" evidence="2">
    <location>
        <begin position="206"/>
        <end position="328"/>
    </location>
</feature>
<name>A0A1X0D4R9_9MYCO</name>
<dbReference type="Proteomes" id="UP000192801">
    <property type="component" value="Unassembled WGS sequence"/>
</dbReference>
<feature type="compositionally biased region" description="Acidic residues" evidence="1">
    <location>
        <begin position="10"/>
        <end position="24"/>
    </location>
</feature>
<reference evidence="3 4" key="1">
    <citation type="submission" date="2016-12" db="EMBL/GenBank/DDBJ databases">
        <title>The new phylogeny of genus Mycobacterium.</title>
        <authorList>
            <person name="Tortoli E."/>
            <person name="Trovato A."/>
            <person name="Cirillo D.M."/>
        </authorList>
    </citation>
    <scope>NUCLEOTIDE SEQUENCE [LARGE SCALE GENOMIC DNA]</scope>
    <source>
        <strain evidence="3 4">DSM 45130</strain>
    </source>
</reference>